<dbReference type="GO" id="GO:0005524">
    <property type="term" value="F:ATP binding"/>
    <property type="evidence" value="ECO:0007669"/>
    <property type="project" value="UniProtKB-UniRule"/>
</dbReference>
<evidence type="ECO:0000256" key="2">
    <source>
        <dbReference type="ARBA" id="ARBA00022527"/>
    </source>
</evidence>
<dbReference type="SMART" id="SM00473">
    <property type="entry name" value="PAN_AP"/>
    <property type="match status" value="1"/>
</dbReference>
<keyword evidence="9" id="KW-0325">Glycoprotein</keyword>
<reference evidence="15 16" key="1">
    <citation type="journal article" date="2018" name="Nat. Genet.">
        <title>The Rosa genome provides new insights in the design of modern roses.</title>
        <authorList>
            <person name="Bendahmane M."/>
        </authorList>
    </citation>
    <scope>NUCLEOTIDE SEQUENCE [LARGE SCALE GENOMIC DNA]</scope>
    <source>
        <strain evidence="16">cv. Old Blush</strain>
    </source>
</reference>
<dbReference type="GO" id="GO:0048544">
    <property type="term" value="P:recognition of pollen"/>
    <property type="evidence" value="ECO:0007669"/>
    <property type="project" value="InterPro"/>
</dbReference>
<dbReference type="PROSITE" id="PS00107">
    <property type="entry name" value="PROTEIN_KINASE_ATP"/>
    <property type="match status" value="1"/>
</dbReference>
<evidence type="ECO:0000256" key="5">
    <source>
        <dbReference type="ARBA" id="ARBA00022741"/>
    </source>
</evidence>
<dbReference type="Gene3D" id="3.30.200.20">
    <property type="entry name" value="Phosphorylase Kinase, domain 1"/>
    <property type="match status" value="1"/>
</dbReference>
<dbReference type="GO" id="GO:0005886">
    <property type="term" value="C:plasma membrane"/>
    <property type="evidence" value="ECO:0007669"/>
    <property type="project" value="TreeGrafter"/>
</dbReference>
<dbReference type="Pfam" id="PF07714">
    <property type="entry name" value="PK_Tyr_Ser-Thr"/>
    <property type="match status" value="1"/>
</dbReference>
<dbReference type="SUPFAM" id="SSF56112">
    <property type="entry name" value="Protein kinase-like (PK-like)"/>
    <property type="match status" value="1"/>
</dbReference>
<evidence type="ECO:0000259" key="14">
    <source>
        <dbReference type="PROSITE" id="PS50948"/>
    </source>
</evidence>
<accession>A0A2P6Q8U4</accession>
<dbReference type="EMBL" id="PDCK01000043">
    <property type="protein sequence ID" value="PRQ30599.1"/>
    <property type="molecule type" value="Genomic_DNA"/>
</dbReference>
<dbReference type="InterPro" id="IPR000858">
    <property type="entry name" value="S_locus_glycoprot_dom"/>
</dbReference>
<evidence type="ECO:0000256" key="3">
    <source>
        <dbReference type="ARBA" id="ARBA00022679"/>
    </source>
</evidence>
<comment type="catalytic activity">
    <reaction evidence="10">
        <text>L-threonyl-[protein] + ATP = O-phospho-L-threonyl-[protein] + ADP + H(+)</text>
        <dbReference type="Rhea" id="RHEA:46608"/>
        <dbReference type="Rhea" id="RHEA-COMP:11060"/>
        <dbReference type="Rhea" id="RHEA-COMP:11605"/>
        <dbReference type="ChEBI" id="CHEBI:15378"/>
        <dbReference type="ChEBI" id="CHEBI:30013"/>
        <dbReference type="ChEBI" id="CHEBI:30616"/>
        <dbReference type="ChEBI" id="CHEBI:61977"/>
        <dbReference type="ChEBI" id="CHEBI:456216"/>
        <dbReference type="EC" id="2.7.11.1"/>
    </reaction>
</comment>
<keyword evidence="2" id="KW-0723">Serine/threonine-protein kinase</keyword>
<dbReference type="InterPro" id="IPR011009">
    <property type="entry name" value="Kinase-like_dom_sf"/>
</dbReference>
<dbReference type="Gene3D" id="1.10.510.10">
    <property type="entry name" value="Transferase(Phosphotransferase) domain 1"/>
    <property type="match status" value="1"/>
</dbReference>
<keyword evidence="16" id="KW-1185">Reference proteome</keyword>
<evidence type="ECO:0000256" key="7">
    <source>
        <dbReference type="ARBA" id="ARBA00022840"/>
    </source>
</evidence>
<name>A0A2P6Q8U4_ROSCH</name>
<comment type="caution">
    <text evidence="15">The sequence shown here is derived from an EMBL/GenBank/DDBJ whole genome shotgun (WGS) entry which is preliminary data.</text>
</comment>
<evidence type="ECO:0000256" key="12">
    <source>
        <dbReference type="PROSITE-ProRule" id="PRU10141"/>
    </source>
</evidence>
<dbReference type="InterPro" id="IPR017441">
    <property type="entry name" value="Protein_kinase_ATP_BS"/>
</dbReference>
<evidence type="ECO:0000256" key="11">
    <source>
        <dbReference type="ARBA" id="ARBA00048679"/>
    </source>
</evidence>
<keyword evidence="3 15" id="KW-0808">Transferase</keyword>
<evidence type="ECO:0000256" key="8">
    <source>
        <dbReference type="ARBA" id="ARBA00023157"/>
    </source>
</evidence>
<dbReference type="PANTHER" id="PTHR27002:SF906">
    <property type="entry name" value="PROTEIN KINASE DOMAIN-CONTAINING PROTEIN"/>
    <property type="match status" value="1"/>
</dbReference>
<evidence type="ECO:0000313" key="15">
    <source>
        <dbReference type="EMBL" id="PRQ30599.1"/>
    </source>
</evidence>
<comment type="catalytic activity">
    <reaction evidence="11">
        <text>L-seryl-[protein] + ATP = O-phospho-L-seryl-[protein] + ADP + H(+)</text>
        <dbReference type="Rhea" id="RHEA:17989"/>
        <dbReference type="Rhea" id="RHEA-COMP:9863"/>
        <dbReference type="Rhea" id="RHEA-COMP:11604"/>
        <dbReference type="ChEBI" id="CHEBI:15378"/>
        <dbReference type="ChEBI" id="CHEBI:29999"/>
        <dbReference type="ChEBI" id="CHEBI:30616"/>
        <dbReference type="ChEBI" id="CHEBI:83421"/>
        <dbReference type="ChEBI" id="CHEBI:456216"/>
        <dbReference type="EC" id="2.7.11.1"/>
    </reaction>
</comment>
<sequence>MLATAEASTSTFQSIKDGETIVSTDGTFELGFFTPAGASGNRYVGIWYKKISVTTVVGYAEQVLRAGSDIRFRTGPWNGIRFSGTPHLGPNHVYTYQLVFDDRDHEEYYSYKLLNSSVLSRLVLTQDGLLQRYTWIDRTQSWFLYLTAQMDNCDNYALCGAYGACNIGNSPVYDCLKGFVPKFPKDWDTMDWSNGCVRKTPLDCNGKNFLMYSEVKFPNTEQSWFNKSMSLKECEMECTRNCSCTAYSNLYISEGGTGCLMWFGDLIDMRNLTENGQDIYIRMAASEQGKLRQSKKENLELPLFDLATIVYANCNFSNDNKLGEGGFGCVFKGMLRNGQEIAVKRLSKHSTQGVDEFKNEVTHIAKLQHRNLVKLLGCCIQADEMMLIYDCMPNKSLDFFIFDERKSMLLDWPKRFGIINGIARGLLYLHQDSRLRIIHRDLKAGTILLHNEFNPKILDFGLARSFGGNETVAETVRVVGTYGYMSPEYASDRLYSTKSDIFSFGVSVLEIISGKRNRGFSHPDHDLNLLGHAWNLYTEGRCIELLDTSVGDSTNPSEEVLRSIHVGLLCVQKDPKDRPSMSDVVLMLSGEGALPQPEKPGFYCISSDRSENQVDPLSRACSANEVSFTLLEAR</sequence>
<evidence type="ECO:0000256" key="1">
    <source>
        <dbReference type="ARBA" id="ARBA00012513"/>
    </source>
</evidence>
<dbReference type="InterPro" id="IPR000719">
    <property type="entry name" value="Prot_kinase_dom"/>
</dbReference>
<keyword evidence="5 12" id="KW-0547">Nucleotide-binding</keyword>
<keyword evidence="7 12" id="KW-0067">ATP-binding</keyword>
<dbReference type="FunFam" id="1.10.510.10:FF:000060">
    <property type="entry name" value="G-type lectin S-receptor-like serine/threonine-protein kinase"/>
    <property type="match status" value="1"/>
</dbReference>
<dbReference type="CDD" id="cd01098">
    <property type="entry name" value="PAN_AP_plant"/>
    <property type="match status" value="1"/>
</dbReference>
<evidence type="ECO:0000259" key="13">
    <source>
        <dbReference type="PROSITE" id="PS50011"/>
    </source>
</evidence>
<organism evidence="15 16">
    <name type="scientific">Rosa chinensis</name>
    <name type="common">China rose</name>
    <dbReference type="NCBI Taxonomy" id="74649"/>
    <lineage>
        <taxon>Eukaryota</taxon>
        <taxon>Viridiplantae</taxon>
        <taxon>Streptophyta</taxon>
        <taxon>Embryophyta</taxon>
        <taxon>Tracheophyta</taxon>
        <taxon>Spermatophyta</taxon>
        <taxon>Magnoliopsida</taxon>
        <taxon>eudicotyledons</taxon>
        <taxon>Gunneridae</taxon>
        <taxon>Pentapetalae</taxon>
        <taxon>rosids</taxon>
        <taxon>fabids</taxon>
        <taxon>Rosales</taxon>
        <taxon>Rosaceae</taxon>
        <taxon>Rosoideae</taxon>
        <taxon>Rosoideae incertae sedis</taxon>
        <taxon>Rosa</taxon>
    </lineage>
</organism>
<dbReference type="Proteomes" id="UP000238479">
    <property type="component" value="Chromosome 5"/>
</dbReference>
<evidence type="ECO:0000256" key="9">
    <source>
        <dbReference type="ARBA" id="ARBA00023180"/>
    </source>
</evidence>
<proteinExistence type="predicted"/>
<dbReference type="AlphaFoldDB" id="A0A2P6Q8U4"/>
<dbReference type="PROSITE" id="PS50948">
    <property type="entry name" value="PAN"/>
    <property type="match status" value="1"/>
</dbReference>
<feature type="domain" description="Apple" evidence="14">
    <location>
        <begin position="204"/>
        <end position="284"/>
    </location>
</feature>
<keyword evidence="4" id="KW-0732">Signal</keyword>
<gene>
    <name evidence="15" type="ORF">RchiOBHm_Chr5g0026411</name>
</gene>
<dbReference type="GO" id="GO:0004674">
    <property type="term" value="F:protein serine/threonine kinase activity"/>
    <property type="evidence" value="ECO:0007669"/>
    <property type="project" value="UniProtKB-KW"/>
</dbReference>
<dbReference type="InterPro" id="IPR001245">
    <property type="entry name" value="Ser-Thr/Tyr_kinase_cat_dom"/>
</dbReference>
<keyword evidence="6" id="KW-0418">Kinase</keyword>
<evidence type="ECO:0000256" key="4">
    <source>
        <dbReference type="ARBA" id="ARBA00022729"/>
    </source>
</evidence>
<dbReference type="InterPro" id="IPR003609">
    <property type="entry name" value="Pan_app"/>
</dbReference>
<dbReference type="PANTHER" id="PTHR27002">
    <property type="entry name" value="RECEPTOR-LIKE SERINE/THREONINE-PROTEIN KINASE SD1-8"/>
    <property type="match status" value="1"/>
</dbReference>
<dbReference type="EC" id="2.7.11.1" evidence="1"/>
<dbReference type="CDD" id="cd14066">
    <property type="entry name" value="STKc_IRAK"/>
    <property type="match status" value="1"/>
</dbReference>
<dbReference type="OMA" id="SANEITM"/>
<protein>
    <recommendedName>
        <fullName evidence="1">non-specific serine/threonine protein kinase</fullName>
        <ecNumber evidence="1">2.7.11.1</ecNumber>
    </recommendedName>
</protein>
<feature type="binding site" evidence="12">
    <location>
        <position position="344"/>
    </location>
    <ligand>
        <name>ATP</name>
        <dbReference type="ChEBI" id="CHEBI:30616"/>
    </ligand>
</feature>
<evidence type="ECO:0000256" key="6">
    <source>
        <dbReference type="ARBA" id="ARBA00022777"/>
    </source>
</evidence>
<feature type="domain" description="Protein kinase" evidence="13">
    <location>
        <begin position="316"/>
        <end position="594"/>
    </location>
</feature>
<keyword evidence="8" id="KW-1015">Disulfide bond</keyword>
<evidence type="ECO:0000313" key="16">
    <source>
        <dbReference type="Proteomes" id="UP000238479"/>
    </source>
</evidence>
<dbReference type="Gramene" id="PRQ30599">
    <property type="protein sequence ID" value="PRQ30599"/>
    <property type="gene ID" value="RchiOBHm_Chr5g0026411"/>
</dbReference>
<dbReference type="Pfam" id="PF00954">
    <property type="entry name" value="S_locus_glycop"/>
    <property type="match status" value="1"/>
</dbReference>
<dbReference type="Pfam" id="PF08276">
    <property type="entry name" value="PAN_2"/>
    <property type="match status" value="1"/>
</dbReference>
<evidence type="ECO:0000256" key="10">
    <source>
        <dbReference type="ARBA" id="ARBA00047899"/>
    </source>
</evidence>
<dbReference type="PROSITE" id="PS50011">
    <property type="entry name" value="PROTEIN_KINASE_DOM"/>
    <property type="match status" value="1"/>
</dbReference>
<dbReference type="FunFam" id="3.30.200.20:FF:000195">
    <property type="entry name" value="G-type lectin S-receptor-like serine/threonine-protein kinase"/>
    <property type="match status" value="1"/>
</dbReference>